<organism evidence="5 6">
    <name type="scientific">Aplysia californica</name>
    <name type="common">California sea hare</name>
    <dbReference type="NCBI Taxonomy" id="6500"/>
    <lineage>
        <taxon>Eukaryota</taxon>
        <taxon>Metazoa</taxon>
        <taxon>Spiralia</taxon>
        <taxon>Lophotrochozoa</taxon>
        <taxon>Mollusca</taxon>
        <taxon>Gastropoda</taxon>
        <taxon>Heterobranchia</taxon>
        <taxon>Euthyneura</taxon>
        <taxon>Tectipleura</taxon>
        <taxon>Aplysiida</taxon>
        <taxon>Aplysioidea</taxon>
        <taxon>Aplysiidae</taxon>
        <taxon>Aplysia</taxon>
    </lineage>
</organism>
<reference evidence="6" key="1">
    <citation type="submission" date="2025-08" db="UniProtKB">
        <authorList>
            <consortium name="RefSeq"/>
        </authorList>
    </citation>
    <scope>IDENTIFICATION</scope>
</reference>
<evidence type="ECO:0000256" key="1">
    <source>
        <dbReference type="ARBA" id="ARBA00007062"/>
    </source>
</evidence>
<dbReference type="InterPro" id="IPR040185">
    <property type="entry name" value="Far11/STRP"/>
</dbReference>
<dbReference type="Proteomes" id="UP000694888">
    <property type="component" value="Unplaced"/>
</dbReference>
<accession>A0ABM0K9Y9</accession>
<evidence type="ECO:0000259" key="3">
    <source>
        <dbReference type="SMART" id="SM01292"/>
    </source>
</evidence>
<proteinExistence type="inferred from homology"/>
<feature type="compositionally biased region" description="Pro residues" evidence="2">
    <location>
        <begin position="340"/>
        <end position="349"/>
    </location>
</feature>
<feature type="region of interest" description="Disordered" evidence="2">
    <location>
        <begin position="293"/>
        <end position="359"/>
    </location>
</feature>
<feature type="domain" description="Far11/STRP N-terminal" evidence="3">
    <location>
        <begin position="5"/>
        <end position="312"/>
    </location>
</feature>
<dbReference type="InterPro" id="IPR012486">
    <property type="entry name" value="Far11/STRP_N"/>
</dbReference>
<dbReference type="PANTHER" id="PTHR13239">
    <property type="entry name" value="PROTEIN REQUIRED FOR HYPHAL ANASTOMOSIS HAM-2"/>
    <property type="match status" value="1"/>
</dbReference>
<sequence>MMADVEKVEFTYDDADRHEYELAELYSYTEEPEFGVNQVCYEELAKSHGLEKWTTMSREEQLRFVVSLQDDLEVTERERRTKAVQALLYLVQGVYGECNSQQHMQEVSRGAVLLYLELGLYSSLVQLLAMEVENSTSALLALRKPAVSISDSQELRYIINILYIMVETVRHFDIGPDESDPATQELIEARDNFKEELVQPVFGEEPLSVLLFTMVTRFCSGSAPHYPMKKVLLLLWKLVLLTLGGLKGLEAKKNEVREEHGLPPLSEDIYSVCETMRPASPPASAADLIEHQVPRRGMRAGKRSLVKQSSLDDSFEASLSRDEDDDLMDGLKSNSDEDSPPTPPRPATPTVPHRTLPWKPKVRQKDLENFLDHTRQKFVGFEVKNDHNSLAGLPQPIHEGVKVLKQHLYMSLSEVQIKREEEIARNPLSKPETDVESTPAERLYHAMLSNLPQYMIALLKLLLAAAPTSKAKTESINILSDVLPDEMPTTVLMSMKLGIDVNRHKEIIVKAISGLLLLLLKHFKLNHVYQFEFTSQHLVFANCIPLVLKFFNQDIVAYVNAKNSIPALDFPENVLGDQPELTAENIESGDSQPHCWRNIFSCINLLRILNKLTKWKHSRTMMLVVFKSAPILKRALKVRHPMMQLYILKLLKMQTKYLGRQWRKSNMKTMSAIYQKVRHRLGDDWAYGNDMDARPWDFQAEECALRACVDRFNNRRYVSGGGTESDFRPVDNNILSLLGQSMPLSPEFKINYERWLDMEVYGRQIDWDQVMLR</sequence>
<evidence type="ECO:0000256" key="2">
    <source>
        <dbReference type="SAM" id="MobiDB-lite"/>
    </source>
</evidence>
<comment type="similarity">
    <text evidence="1">Belongs to the STRIP family.</text>
</comment>
<evidence type="ECO:0000313" key="6">
    <source>
        <dbReference type="RefSeq" id="XP_005112473.1"/>
    </source>
</evidence>
<dbReference type="SMART" id="SM01293">
    <property type="entry name" value="DUF3402"/>
    <property type="match status" value="1"/>
</dbReference>
<evidence type="ECO:0000313" key="5">
    <source>
        <dbReference type="Proteomes" id="UP000694888"/>
    </source>
</evidence>
<name>A0ABM0K9Y9_APLCA</name>
<feature type="compositionally biased region" description="Basic residues" evidence="2">
    <location>
        <begin position="294"/>
        <end position="305"/>
    </location>
</feature>
<protein>
    <submittedName>
        <fullName evidence="6">Striatin-interacting protein 1 isoform X1</fullName>
    </submittedName>
</protein>
<gene>
    <name evidence="6" type="primary">LOC101850224</name>
</gene>
<dbReference type="InterPro" id="IPR021819">
    <property type="entry name" value="Far11/STRP_C"/>
</dbReference>
<dbReference type="Pfam" id="PF07923">
    <property type="entry name" value="N1221"/>
    <property type="match status" value="1"/>
</dbReference>
<feature type="domain" description="Far11/STRP C-terminal" evidence="4">
    <location>
        <begin position="394"/>
        <end position="752"/>
    </location>
</feature>
<keyword evidence="5" id="KW-1185">Reference proteome</keyword>
<dbReference type="SMART" id="SM01292">
    <property type="entry name" value="N1221"/>
    <property type="match status" value="1"/>
</dbReference>
<dbReference type="GeneID" id="101850224"/>
<evidence type="ECO:0000259" key="4">
    <source>
        <dbReference type="SMART" id="SM01293"/>
    </source>
</evidence>
<dbReference type="RefSeq" id="XP_005112473.1">
    <property type="nucleotide sequence ID" value="XM_005112416.3"/>
</dbReference>
<dbReference type="PANTHER" id="PTHR13239:SF4">
    <property type="entry name" value="AT25231P"/>
    <property type="match status" value="1"/>
</dbReference>
<dbReference type="Pfam" id="PF11882">
    <property type="entry name" value="DUF3402"/>
    <property type="match status" value="1"/>
</dbReference>